<dbReference type="AlphaFoldDB" id="A0A916UZ04"/>
<accession>A0A916UZ04</accession>
<reference evidence="2" key="1">
    <citation type="journal article" date="2014" name="Int. J. Syst. Evol. Microbiol.">
        <title>Complete genome sequence of Corynebacterium casei LMG S-19264T (=DSM 44701T), isolated from a smear-ripened cheese.</title>
        <authorList>
            <consortium name="US DOE Joint Genome Institute (JGI-PGF)"/>
            <person name="Walter F."/>
            <person name="Albersmeier A."/>
            <person name="Kalinowski J."/>
            <person name="Ruckert C."/>
        </authorList>
    </citation>
    <scope>NUCLEOTIDE SEQUENCE</scope>
    <source>
        <strain evidence="2">CGMCC 1.12919</strain>
    </source>
</reference>
<evidence type="ECO:0000256" key="1">
    <source>
        <dbReference type="SAM" id="SignalP"/>
    </source>
</evidence>
<organism evidence="2 3">
    <name type="scientific">Chelatococcus reniformis</name>
    <dbReference type="NCBI Taxonomy" id="1494448"/>
    <lineage>
        <taxon>Bacteria</taxon>
        <taxon>Pseudomonadati</taxon>
        <taxon>Pseudomonadota</taxon>
        <taxon>Alphaproteobacteria</taxon>
        <taxon>Hyphomicrobiales</taxon>
        <taxon>Chelatococcaceae</taxon>
        <taxon>Chelatococcus</taxon>
    </lineage>
</organism>
<dbReference type="EMBL" id="BMGG01000019">
    <property type="protein sequence ID" value="GGC94733.1"/>
    <property type="molecule type" value="Genomic_DNA"/>
</dbReference>
<evidence type="ECO:0000313" key="3">
    <source>
        <dbReference type="Proteomes" id="UP000637002"/>
    </source>
</evidence>
<name>A0A916UZ04_9HYPH</name>
<comment type="caution">
    <text evidence="2">The sequence shown here is derived from an EMBL/GenBank/DDBJ whole genome shotgun (WGS) entry which is preliminary data.</text>
</comment>
<feature type="signal peptide" evidence="1">
    <location>
        <begin position="1"/>
        <end position="22"/>
    </location>
</feature>
<dbReference type="RefSeq" id="WP_188612924.1">
    <property type="nucleotide sequence ID" value="NZ_BMGG01000019.1"/>
</dbReference>
<keyword evidence="3" id="KW-1185">Reference proteome</keyword>
<keyword evidence="1" id="KW-0732">Signal</keyword>
<evidence type="ECO:0000313" key="2">
    <source>
        <dbReference type="EMBL" id="GGC94733.1"/>
    </source>
</evidence>
<dbReference type="Proteomes" id="UP000637002">
    <property type="component" value="Unassembled WGS sequence"/>
</dbReference>
<proteinExistence type="predicted"/>
<protein>
    <submittedName>
        <fullName evidence="2">Uncharacterized protein</fullName>
    </submittedName>
</protein>
<sequence length="98" mass="10782">MRASIVAPAAVALALVAVPTRAEEPPANSRTYTLYRKSTVDPNERVHWATFNADQSGSYNQTNCELAARLLNINLAQANGAERVNFGVFWCELGNYRP</sequence>
<gene>
    <name evidence="2" type="ORF">GCM10010994_60590</name>
</gene>
<feature type="chain" id="PRO_5036858326" evidence="1">
    <location>
        <begin position="23"/>
        <end position="98"/>
    </location>
</feature>
<reference evidence="2" key="2">
    <citation type="submission" date="2020-09" db="EMBL/GenBank/DDBJ databases">
        <authorList>
            <person name="Sun Q."/>
            <person name="Zhou Y."/>
        </authorList>
    </citation>
    <scope>NUCLEOTIDE SEQUENCE</scope>
    <source>
        <strain evidence="2">CGMCC 1.12919</strain>
    </source>
</reference>